<dbReference type="RefSeq" id="WP_210759131.1">
    <property type="nucleotide sequence ID" value="NZ_CP060139.1"/>
</dbReference>
<reference evidence="1 2" key="1">
    <citation type="submission" date="2020-08" db="EMBL/GenBank/DDBJ databases">
        <title>Croceimicrobium hydrocarbonivorans gen. nov., sp. nov., a novel marine bacterium isolated from a bacterial consortium that degrades polyethylene terephthalate.</title>
        <authorList>
            <person name="Liu R."/>
        </authorList>
    </citation>
    <scope>NUCLEOTIDE SEQUENCE [LARGE SCALE GENOMIC DNA]</scope>
    <source>
        <strain evidence="1 2">A20-9</strain>
    </source>
</reference>
<dbReference type="Proteomes" id="UP000516305">
    <property type="component" value="Chromosome"/>
</dbReference>
<accession>A0A7H0VFV6</accession>
<evidence type="ECO:0000313" key="2">
    <source>
        <dbReference type="Proteomes" id="UP000516305"/>
    </source>
</evidence>
<name>A0A7H0VFV6_9FLAO</name>
<evidence type="ECO:0000313" key="1">
    <source>
        <dbReference type="EMBL" id="QNR24604.1"/>
    </source>
</evidence>
<dbReference type="EMBL" id="CP060139">
    <property type="protein sequence ID" value="QNR24604.1"/>
    <property type="molecule type" value="Genomic_DNA"/>
</dbReference>
<dbReference type="AlphaFoldDB" id="A0A7H0VFV6"/>
<keyword evidence="2" id="KW-1185">Reference proteome</keyword>
<dbReference type="KEGG" id="chyd:H4K34_01815"/>
<protein>
    <submittedName>
        <fullName evidence="1">Uncharacterized protein</fullName>
    </submittedName>
</protein>
<proteinExistence type="predicted"/>
<gene>
    <name evidence="1" type="ORF">H4K34_01815</name>
</gene>
<sequence>MSPWKGSQMEGFIPRSSIQDLSALHSDSLRGLIMGVLDKQRVLADSLNLTLKGRDSLSSGSIAVVLNQYTDRKYNPILQLIPDYFCASKDLQLIDKLIASIWANRGSVNEEPLYSLGACLICQPELLMRSLDKITNTEQKETILKQIEWALLNHFEVNESGNSDNLNFKALMDRLNADRKQPTY</sequence>
<organism evidence="1 2">
    <name type="scientific">Croceimicrobium hydrocarbonivorans</name>
    <dbReference type="NCBI Taxonomy" id="2761580"/>
    <lineage>
        <taxon>Bacteria</taxon>
        <taxon>Pseudomonadati</taxon>
        <taxon>Bacteroidota</taxon>
        <taxon>Flavobacteriia</taxon>
        <taxon>Flavobacteriales</taxon>
        <taxon>Owenweeksiaceae</taxon>
        <taxon>Croceimicrobium</taxon>
    </lineage>
</organism>